<proteinExistence type="predicted"/>
<dbReference type="OrthoDB" id="549777at2"/>
<reference evidence="3 4" key="1">
    <citation type="submission" date="2016-02" db="EMBL/GenBank/DDBJ databases">
        <authorList>
            <person name="Wen L."/>
            <person name="He K."/>
            <person name="Yang H."/>
        </authorList>
    </citation>
    <scope>NUCLEOTIDE SEQUENCE [LARGE SCALE GENOMIC DNA]</scope>
    <source>
        <strain evidence="3 4">TSA40</strain>
    </source>
</reference>
<dbReference type="InterPro" id="IPR044862">
    <property type="entry name" value="Pro_4_hyd_alph_FE2OG_OXY"/>
</dbReference>
<dbReference type="Pfam" id="PF13640">
    <property type="entry name" value="2OG-FeII_Oxy_3"/>
    <property type="match status" value="1"/>
</dbReference>
<dbReference type="RefSeq" id="WP_088706250.1">
    <property type="nucleotide sequence ID" value="NZ_LSTO01000001.1"/>
</dbReference>
<feature type="domain" description="Prolyl 4-hydroxylase alpha subunit Fe(2+) 2OG dioxygenase" evidence="2">
    <location>
        <begin position="152"/>
        <end position="268"/>
    </location>
</feature>
<dbReference type="Gene3D" id="2.60.120.620">
    <property type="entry name" value="q2cbj1_9rhob like domain"/>
    <property type="match status" value="1"/>
</dbReference>
<comment type="caution">
    <text evidence="3">The sequence shown here is derived from an EMBL/GenBank/DDBJ whole genome shotgun (WGS) entry which is preliminary data.</text>
</comment>
<name>A0A254TB05_9BURK</name>
<evidence type="ECO:0000259" key="2">
    <source>
        <dbReference type="Pfam" id="PF13640"/>
    </source>
</evidence>
<sequence length="281" mass="32038">MEAAFVDTKKHVESNDNQPRGHEYILRTTREHLSADHLRQLAKNEIRIIQVHSFISTKTCEIISNGAIELGYKPYINVEKVRRIGMAYYETEHEETLIDQYFATARKCQEQLRVACEPVGSPMDTVRCLLDEVWPAGANLQTLFGRKMFVGLSRMVEPGTTFLAHHDIFADDAPRMSESESVISQFGANVYVQMPNRGGELLMWHKNMPIAEFDEKRKGEYGINIKDLPPPDVVLKPNTGDLLIFDAHKLHAVASPQDKDRLALSFFVAYRGDDKPLTYWS</sequence>
<accession>A0A254TB05</accession>
<dbReference type="AlphaFoldDB" id="A0A254TB05"/>
<dbReference type="Proteomes" id="UP000197535">
    <property type="component" value="Unassembled WGS sequence"/>
</dbReference>
<keyword evidence="4" id="KW-1185">Reference proteome</keyword>
<evidence type="ECO:0000313" key="3">
    <source>
        <dbReference type="EMBL" id="OWW19337.1"/>
    </source>
</evidence>
<feature type="compositionally biased region" description="Basic and acidic residues" evidence="1">
    <location>
        <begin position="7"/>
        <end position="20"/>
    </location>
</feature>
<gene>
    <name evidence="3" type="ORF">AYR66_07300</name>
</gene>
<dbReference type="EMBL" id="LSTO01000001">
    <property type="protein sequence ID" value="OWW19337.1"/>
    <property type="molecule type" value="Genomic_DNA"/>
</dbReference>
<feature type="region of interest" description="Disordered" evidence="1">
    <location>
        <begin position="1"/>
        <end position="20"/>
    </location>
</feature>
<evidence type="ECO:0000313" key="4">
    <source>
        <dbReference type="Proteomes" id="UP000197535"/>
    </source>
</evidence>
<evidence type="ECO:0000256" key="1">
    <source>
        <dbReference type="SAM" id="MobiDB-lite"/>
    </source>
</evidence>
<organism evidence="3 4">
    <name type="scientific">Noviherbaspirillum denitrificans</name>
    <dbReference type="NCBI Taxonomy" id="1968433"/>
    <lineage>
        <taxon>Bacteria</taxon>
        <taxon>Pseudomonadati</taxon>
        <taxon>Pseudomonadota</taxon>
        <taxon>Betaproteobacteria</taxon>
        <taxon>Burkholderiales</taxon>
        <taxon>Oxalobacteraceae</taxon>
        <taxon>Noviherbaspirillum</taxon>
    </lineage>
</organism>
<protein>
    <recommendedName>
        <fullName evidence="2">Prolyl 4-hydroxylase alpha subunit Fe(2+) 2OG dioxygenase domain-containing protein</fullName>
    </recommendedName>
</protein>